<dbReference type="Proteomes" id="UP000242942">
    <property type="component" value="Unassembled WGS sequence"/>
</dbReference>
<accession>A0A1D3JBI4</accession>
<gene>
    <name evidence="2" type="primary">PocGH01_00074700</name>
    <name evidence="2" type="ORF">POCGH01_00074700</name>
</gene>
<sequence>MDTYQCPENYTNINTCYAYFLYHYNDVRSNFEDNIKPYLETIKKITDPILQHISLYLIDNYTYARQYFDNKGTPLQNEACKNLNRWLDQRKSLFTYAGKCQSNLNLWEKYIDPLWKELEDENKEKTCKRYKIYDKSTVIPPELLLSTCNKHVPDNYKCTEPSEITTCKCENTPPECSKTSIPLVSLFPAKDIVSAQSTFDVTSNTPSQLQSEMECEVCPSVTNYIIISVGFTLLFSIFFLFFLFKFTSFLSCFYNRRMKEKRVIQDIVDEQTYEALGRNSQNTEANLDNRRNYLLYSSIRN</sequence>
<organism evidence="2 3">
    <name type="scientific">Plasmodium ovale</name>
    <name type="common">malaria parasite P. ovale</name>
    <dbReference type="NCBI Taxonomy" id="36330"/>
    <lineage>
        <taxon>Eukaryota</taxon>
        <taxon>Sar</taxon>
        <taxon>Alveolata</taxon>
        <taxon>Apicomplexa</taxon>
        <taxon>Aconoidasida</taxon>
        <taxon>Haemosporida</taxon>
        <taxon>Plasmodiidae</taxon>
        <taxon>Plasmodium</taxon>
        <taxon>Plasmodium (Plasmodium)</taxon>
    </lineage>
</organism>
<keyword evidence="1" id="KW-0472">Membrane</keyword>
<protein>
    <submittedName>
        <fullName evidence="2">PIR protein</fullName>
    </submittedName>
</protein>
<dbReference type="VEuPathDB" id="PlasmoDB:POWCR01_000183300"/>
<evidence type="ECO:0000256" key="1">
    <source>
        <dbReference type="SAM" id="Phobius"/>
    </source>
</evidence>
<name>A0A1D3JBI4_PLAOA</name>
<keyword evidence="1" id="KW-1133">Transmembrane helix</keyword>
<keyword evidence="1" id="KW-0812">Transmembrane</keyword>
<dbReference type="EMBL" id="FLRI01000003">
    <property type="protein sequence ID" value="SBT82940.1"/>
    <property type="molecule type" value="Genomic_DNA"/>
</dbReference>
<evidence type="ECO:0000313" key="3">
    <source>
        <dbReference type="Proteomes" id="UP000242942"/>
    </source>
</evidence>
<feature type="transmembrane region" description="Helical" evidence="1">
    <location>
        <begin position="224"/>
        <end position="254"/>
    </location>
</feature>
<evidence type="ECO:0000313" key="2">
    <source>
        <dbReference type="EMBL" id="SBT82940.1"/>
    </source>
</evidence>
<dbReference type="AlphaFoldDB" id="A0A1D3JBI4"/>
<dbReference type="VEuPathDB" id="PlasmoDB:PocGH01_00074700"/>
<proteinExistence type="predicted"/>
<dbReference type="OrthoDB" id="381466at2759"/>
<keyword evidence="3" id="KW-1185">Reference proteome</keyword>
<reference evidence="2 3" key="1">
    <citation type="submission" date="2016-06" db="EMBL/GenBank/DDBJ databases">
        <authorList>
            <consortium name="Pathogen Informatics"/>
        </authorList>
    </citation>
    <scope>NUCLEOTIDE SEQUENCE [LARGE SCALE GENOMIC DNA]</scope>
    <source>
        <strain evidence="2">PocGH01</strain>
    </source>
</reference>